<dbReference type="InterPro" id="IPR005821">
    <property type="entry name" value="Ion_trans_dom"/>
</dbReference>
<dbReference type="Pfam" id="PF00520">
    <property type="entry name" value="Ion_trans"/>
    <property type="match status" value="1"/>
</dbReference>
<dbReference type="InterPro" id="IPR027359">
    <property type="entry name" value="Volt_channel_dom_sf"/>
</dbReference>
<keyword evidence="11" id="KW-0407">Ion channel</keyword>
<keyword evidence="8 12" id="KW-1133">Transmembrane helix</keyword>
<feature type="transmembrane region" description="Helical" evidence="12">
    <location>
        <begin position="151"/>
        <end position="172"/>
    </location>
</feature>
<keyword evidence="3" id="KW-0633">Potassium transport</keyword>
<keyword evidence="4 12" id="KW-0812">Transmembrane</keyword>
<dbReference type="AlphaFoldDB" id="A0A831PPN0"/>
<dbReference type="EMBL" id="DSDK01000055">
    <property type="protein sequence ID" value="HDR50181.1"/>
    <property type="molecule type" value="Genomic_DNA"/>
</dbReference>
<dbReference type="PRINTS" id="PR00169">
    <property type="entry name" value="KCHANNEL"/>
</dbReference>
<comment type="subcellular location">
    <subcellularLocation>
        <location evidence="1">Membrane</location>
        <topology evidence="1">Multi-pass membrane protein</topology>
    </subcellularLocation>
</comment>
<keyword evidence="5" id="KW-0631">Potassium channel</keyword>
<evidence type="ECO:0000313" key="14">
    <source>
        <dbReference type="EMBL" id="HDR50181.1"/>
    </source>
</evidence>
<proteinExistence type="predicted"/>
<reference evidence="14" key="1">
    <citation type="journal article" date="2020" name="mSystems">
        <title>Genome- and Community-Level Interaction Insights into Carbon Utilization and Element Cycling Functions of Hydrothermarchaeota in Hydrothermal Sediment.</title>
        <authorList>
            <person name="Zhou Z."/>
            <person name="Liu Y."/>
            <person name="Xu W."/>
            <person name="Pan J."/>
            <person name="Luo Z.H."/>
            <person name="Li M."/>
        </authorList>
    </citation>
    <scope>NUCLEOTIDE SEQUENCE [LARGE SCALE GENOMIC DNA]</scope>
    <source>
        <strain evidence="14">SpSt-1217</strain>
    </source>
</reference>
<dbReference type="PANTHER" id="PTHR11537:SF254">
    <property type="entry name" value="POTASSIUM VOLTAGE-GATED CHANNEL PROTEIN SHAB"/>
    <property type="match status" value="1"/>
</dbReference>
<evidence type="ECO:0000256" key="4">
    <source>
        <dbReference type="ARBA" id="ARBA00022692"/>
    </source>
</evidence>
<evidence type="ECO:0000256" key="12">
    <source>
        <dbReference type="SAM" id="Phobius"/>
    </source>
</evidence>
<evidence type="ECO:0000256" key="6">
    <source>
        <dbReference type="ARBA" id="ARBA00022882"/>
    </source>
</evidence>
<evidence type="ECO:0000256" key="1">
    <source>
        <dbReference type="ARBA" id="ARBA00004141"/>
    </source>
</evidence>
<evidence type="ECO:0000256" key="3">
    <source>
        <dbReference type="ARBA" id="ARBA00022538"/>
    </source>
</evidence>
<comment type="caution">
    <text evidence="14">The sequence shown here is derived from an EMBL/GenBank/DDBJ whole genome shotgun (WGS) entry which is preliminary data.</text>
</comment>
<keyword evidence="10 12" id="KW-0472">Membrane</keyword>
<dbReference type="Gene3D" id="1.10.287.70">
    <property type="match status" value="1"/>
</dbReference>
<accession>A0A831PPN0</accession>
<evidence type="ECO:0000256" key="10">
    <source>
        <dbReference type="ARBA" id="ARBA00023136"/>
    </source>
</evidence>
<keyword evidence="6" id="KW-0851">Voltage-gated channel</keyword>
<protein>
    <submittedName>
        <fullName evidence="14">Ion transporter</fullName>
    </submittedName>
</protein>
<organism evidence="14">
    <name type="scientific">Mariniphaga anaerophila</name>
    <dbReference type="NCBI Taxonomy" id="1484053"/>
    <lineage>
        <taxon>Bacteria</taxon>
        <taxon>Pseudomonadati</taxon>
        <taxon>Bacteroidota</taxon>
        <taxon>Bacteroidia</taxon>
        <taxon>Marinilabiliales</taxon>
        <taxon>Prolixibacteraceae</taxon>
        <taxon>Mariniphaga</taxon>
    </lineage>
</organism>
<keyword evidence="7" id="KW-0630">Potassium</keyword>
<dbReference type="Gene3D" id="1.20.120.350">
    <property type="entry name" value="Voltage-gated potassium channels. Chain C"/>
    <property type="match status" value="1"/>
</dbReference>
<evidence type="ECO:0000256" key="7">
    <source>
        <dbReference type="ARBA" id="ARBA00022958"/>
    </source>
</evidence>
<dbReference type="PANTHER" id="PTHR11537">
    <property type="entry name" value="VOLTAGE-GATED POTASSIUM CHANNEL"/>
    <property type="match status" value="1"/>
</dbReference>
<feature type="domain" description="Ion transport" evidence="13">
    <location>
        <begin position="24"/>
        <end position="232"/>
    </location>
</feature>
<feature type="transmembrane region" description="Helical" evidence="12">
    <location>
        <begin position="210"/>
        <end position="232"/>
    </location>
</feature>
<evidence type="ECO:0000256" key="8">
    <source>
        <dbReference type="ARBA" id="ARBA00022989"/>
    </source>
</evidence>
<dbReference type="Proteomes" id="UP000886047">
    <property type="component" value="Unassembled WGS sequence"/>
</dbReference>
<evidence type="ECO:0000259" key="13">
    <source>
        <dbReference type="Pfam" id="PF00520"/>
    </source>
</evidence>
<dbReference type="GO" id="GO:0008076">
    <property type="term" value="C:voltage-gated potassium channel complex"/>
    <property type="evidence" value="ECO:0007669"/>
    <property type="project" value="InterPro"/>
</dbReference>
<dbReference type="GO" id="GO:0005249">
    <property type="term" value="F:voltage-gated potassium channel activity"/>
    <property type="evidence" value="ECO:0007669"/>
    <property type="project" value="InterPro"/>
</dbReference>
<name>A0A831PPN0_9BACT</name>
<evidence type="ECO:0000256" key="11">
    <source>
        <dbReference type="ARBA" id="ARBA00023303"/>
    </source>
</evidence>
<feature type="transmembrane region" description="Helical" evidence="12">
    <location>
        <begin position="25"/>
        <end position="44"/>
    </location>
</feature>
<keyword evidence="9" id="KW-0406">Ion transport</keyword>
<evidence type="ECO:0000256" key="9">
    <source>
        <dbReference type="ARBA" id="ARBA00023065"/>
    </source>
</evidence>
<evidence type="ECO:0000256" key="2">
    <source>
        <dbReference type="ARBA" id="ARBA00022448"/>
    </source>
</evidence>
<feature type="transmembrane region" description="Helical" evidence="12">
    <location>
        <begin position="56"/>
        <end position="78"/>
    </location>
</feature>
<keyword evidence="2" id="KW-0813">Transport</keyword>
<dbReference type="GO" id="GO:0001508">
    <property type="term" value="P:action potential"/>
    <property type="evidence" value="ECO:0007669"/>
    <property type="project" value="TreeGrafter"/>
</dbReference>
<dbReference type="InterPro" id="IPR028325">
    <property type="entry name" value="VG_K_chnl"/>
</dbReference>
<gene>
    <name evidence="14" type="ORF">ENN90_00970</name>
</gene>
<sequence length="268" mass="30134">MFGMSALKERLYEIIFEADTPAGKFFDIALLIVILISVLLVMLESVPGIRKSYQEILVALEWVITGIFTAEYILRIIIVKKPWRYIFSFYGVIDFLAVIPSYLGILAVGYQGFMIVRVLRLLRVFRILKLTRYTAAGRTLARAIWNSREKISVFIFFVVILVIIIGTMMYLVEGEASGFTSIPMSIYWAIVTLTTVGYGDISPVTPLGQFLASMVMIMGYAIIAVPTGIVTAEMMRPSTQSNTQVCSNCLHDKHDDDAFFCKKCGTRL</sequence>
<feature type="transmembrane region" description="Helical" evidence="12">
    <location>
        <begin position="98"/>
        <end position="119"/>
    </location>
</feature>
<dbReference type="SUPFAM" id="SSF81324">
    <property type="entry name" value="Voltage-gated potassium channels"/>
    <property type="match status" value="1"/>
</dbReference>
<evidence type="ECO:0000256" key="5">
    <source>
        <dbReference type="ARBA" id="ARBA00022826"/>
    </source>
</evidence>